<protein>
    <submittedName>
        <fullName evidence="5">Hydroxymethylglutaryl-CoA lyase</fullName>
    </submittedName>
</protein>
<feature type="domain" description="Pyruvate carboxyltransferase" evidence="4">
    <location>
        <begin position="4"/>
        <end position="274"/>
    </location>
</feature>
<evidence type="ECO:0000256" key="2">
    <source>
        <dbReference type="ARBA" id="ARBA00022723"/>
    </source>
</evidence>
<dbReference type="RefSeq" id="WP_192462645.1">
    <property type="nucleotide sequence ID" value="NZ_JACYFJ010000004.1"/>
</dbReference>
<accession>A0ABV8JPE9</accession>
<evidence type="ECO:0000259" key="4">
    <source>
        <dbReference type="PROSITE" id="PS50991"/>
    </source>
</evidence>
<comment type="similarity">
    <text evidence="1">Belongs to the HMG-CoA lyase family.</text>
</comment>
<dbReference type="CDD" id="cd07938">
    <property type="entry name" value="DRE_TIM_HMGL"/>
    <property type="match status" value="1"/>
</dbReference>
<evidence type="ECO:0000313" key="6">
    <source>
        <dbReference type="Proteomes" id="UP001595814"/>
    </source>
</evidence>
<dbReference type="Proteomes" id="UP001595814">
    <property type="component" value="Unassembled WGS sequence"/>
</dbReference>
<name>A0ABV8JPE9_9FLAO</name>
<dbReference type="Gene3D" id="3.20.20.70">
    <property type="entry name" value="Aldolase class I"/>
    <property type="match status" value="1"/>
</dbReference>
<evidence type="ECO:0000256" key="1">
    <source>
        <dbReference type="ARBA" id="ARBA00009405"/>
    </source>
</evidence>
<dbReference type="PANTHER" id="PTHR42738:SF7">
    <property type="entry name" value="HYDROXYMETHYLGLUTARYL-COA LYASE"/>
    <property type="match status" value="1"/>
</dbReference>
<dbReference type="Pfam" id="PF00682">
    <property type="entry name" value="HMGL-like"/>
    <property type="match status" value="1"/>
</dbReference>
<evidence type="ECO:0000313" key="5">
    <source>
        <dbReference type="EMBL" id="MFC4094418.1"/>
    </source>
</evidence>
<reference evidence="6" key="1">
    <citation type="journal article" date="2019" name="Int. J. Syst. Evol. Microbiol.">
        <title>The Global Catalogue of Microorganisms (GCM) 10K type strain sequencing project: providing services to taxonomists for standard genome sequencing and annotation.</title>
        <authorList>
            <consortium name="The Broad Institute Genomics Platform"/>
            <consortium name="The Broad Institute Genome Sequencing Center for Infectious Disease"/>
            <person name="Wu L."/>
            <person name="Ma J."/>
        </authorList>
    </citation>
    <scope>NUCLEOTIDE SEQUENCE [LARGE SCALE GENOMIC DNA]</scope>
    <source>
        <strain evidence="6">CECT 7477</strain>
    </source>
</reference>
<dbReference type="InterPro" id="IPR013785">
    <property type="entry name" value="Aldolase_TIM"/>
</dbReference>
<keyword evidence="6" id="KW-1185">Reference proteome</keyword>
<keyword evidence="3 5" id="KW-0456">Lyase</keyword>
<gene>
    <name evidence="5" type="ORF">ACFOUT_00930</name>
</gene>
<proteinExistence type="inferred from homology"/>
<dbReference type="GO" id="GO:0016829">
    <property type="term" value="F:lyase activity"/>
    <property type="evidence" value="ECO:0007669"/>
    <property type="project" value="UniProtKB-KW"/>
</dbReference>
<dbReference type="SUPFAM" id="SSF51569">
    <property type="entry name" value="Aldolase"/>
    <property type="match status" value="1"/>
</dbReference>
<dbReference type="InterPro" id="IPR043594">
    <property type="entry name" value="HMGL"/>
</dbReference>
<dbReference type="EMBL" id="JBHSAW010000001">
    <property type="protein sequence ID" value="MFC4094418.1"/>
    <property type="molecule type" value="Genomic_DNA"/>
</dbReference>
<organism evidence="5 6">
    <name type="scientific">Euzebyella saccharophila</name>
    <dbReference type="NCBI Taxonomy" id="679664"/>
    <lineage>
        <taxon>Bacteria</taxon>
        <taxon>Pseudomonadati</taxon>
        <taxon>Bacteroidota</taxon>
        <taxon>Flavobacteriia</taxon>
        <taxon>Flavobacteriales</taxon>
        <taxon>Flavobacteriaceae</taxon>
        <taxon>Euzebyella</taxon>
    </lineage>
</organism>
<dbReference type="InterPro" id="IPR000891">
    <property type="entry name" value="PYR_CT"/>
</dbReference>
<sequence length="288" mass="31919">MQEKVKIIECPRDAMQGLKTFIPTKEKVKYIQSLLSCGFDTIDFGSFVSPKAIPQMVDTADVLSQLDLSKSKSKLLSIVANVRGAVDACQHPEIDYLGYPFSISENFQMRNTHKTIAQSIDILKEILDNANASDKEVVVYISMGFGNPYGDPWNVDIVGEWTQKLANMGVSILSLSDTVGSSTPENIDYLFSNLIPQYPQIEFGAHLHTTPTKWHEKVDSAYKAGCRRFDGAVQGFGGCPMAKDELTGNMPTEKMLSYLTAVKADSGVNWMVFEAAYNKATELFSVYH</sequence>
<comment type="caution">
    <text evidence="5">The sequence shown here is derived from an EMBL/GenBank/DDBJ whole genome shotgun (WGS) entry which is preliminary data.</text>
</comment>
<keyword evidence="2" id="KW-0479">Metal-binding</keyword>
<evidence type="ECO:0000256" key="3">
    <source>
        <dbReference type="ARBA" id="ARBA00023239"/>
    </source>
</evidence>
<dbReference type="PANTHER" id="PTHR42738">
    <property type="entry name" value="HYDROXYMETHYLGLUTARYL-COA LYASE"/>
    <property type="match status" value="1"/>
</dbReference>
<dbReference type="PROSITE" id="PS50991">
    <property type="entry name" value="PYR_CT"/>
    <property type="match status" value="1"/>
</dbReference>